<feature type="compositionally biased region" description="Basic and acidic residues" evidence="1">
    <location>
        <begin position="54"/>
        <end position="64"/>
    </location>
</feature>
<dbReference type="AlphaFoldDB" id="X1UW94"/>
<gene>
    <name evidence="2" type="ORF">S12H4_57214</name>
</gene>
<evidence type="ECO:0000313" key="2">
    <source>
        <dbReference type="EMBL" id="GAJ21768.1"/>
    </source>
</evidence>
<feature type="compositionally biased region" description="Basic and acidic residues" evidence="1">
    <location>
        <begin position="19"/>
        <end position="33"/>
    </location>
</feature>
<dbReference type="EMBL" id="BARW01036961">
    <property type="protein sequence ID" value="GAJ21768.1"/>
    <property type="molecule type" value="Genomic_DNA"/>
</dbReference>
<sequence length="76" mass="8367">ETGGEGGGHTSDPENNVIRQKEPPNAPDHDRIMSKGVLKQYKNRYPKPAVQKTTPDHPPTREKTNITTTVIPGKPL</sequence>
<reference evidence="2" key="1">
    <citation type="journal article" date="2014" name="Front. Microbiol.">
        <title>High frequency of phylogenetically diverse reductive dehalogenase-homologous genes in deep subseafloor sedimentary metagenomes.</title>
        <authorList>
            <person name="Kawai M."/>
            <person name="Futagami T."/>
            <person name="Toyoda A."/>
            <person name="Takaki Y."/>
            <person name="Nishi S."/>
            <person name="Hori S."/>
            <person name="Arai W."/>
            <person name="Tsubouchi T."/>
            <person name="Morono Y."/>
            <person name="Uchiyama I."/>
            <person name="Ito T."/>
            <person name="Fujiyama A."/>
            <person name="Inagaki F."/>
            <person name="Takami H."/>
        </authorList>
    </citation>
    <scope>NUCLEOTIDE SEQUENCE</scope>
    <source>
        <strain evidence="2">Expedition CK06-06</strain>
    </source>
</reference>
<feature type="non-terminal residue" evidence="2">
    <location>
        <position position="1"/>
    </location>
</feature>
<comment type="caution">
    <text evidence="2">The sequence shown here is derived from an EMBL/GenBank/DDBJ whole genome shotgun (WGS) entry which is preliminary data.</text>
</comment>
<feature type="region of interest" description="Disordered" evidence="1">
    <location>
        <begin position="1"/>
        <end position="76"/>
    </location>
</feature>
<name>X1UW94_9ZZZZ</name>
<accession>X1UW94</accession>
<proteinExistence type="predicted"/>
<protein>
    <submittedName>
        <fullName evidence="2">Uncharacterized protein</fullName>
    </submittedName>
</protein>
<organism evidence="2">
    <name type="scientific">marine sediment metagenome</name>
    <dbReference type="NCBI Taxonomy" id="412755"/>
    <lineage>
        <taxon>unclassified sequences</taxon>
        <taxon>metagenomes</taxon>
        <taxon>ecological metagenomes</taxon>
    </lineage>
</organism>
<evidence type="ECO:0000256" key="1">
    <source>
        <dbReference type="SAM" id="MobiDB-lite"/>
    </source>
</evidence>